<gene>
    <name evidence="1" type="ORF">ACTOB_004436</name>
</gene>
<dbReference type="Proteomes" id="UP001240150">
    <property type="component" value="Chromosome"/>
</dbReference>
<proteinExistence type="predicted"/>
<keyword evidence="2" id="KW-1185">Reference proteome</keyword>
<evidence type="ECO:0000313" key="1">
    <source>
        <dbReference type="EMBL" id="WIM92494.1"/>
    </source>
</evidence>
<dbReference type="RefSeq" id="WP_284913700.1">
    <property type="nucleotide sequence ID" value="NZ_CP126980.1"/>
</dbReference>
<dbReference type="EMBL" id="CP126980">
    <property type="protein sequence ID" value="WIM92494.1"/>
    <property type="molecule type" value="Genomic_DNA"/>
</dbReference>
<accession>A0ABY8W3Q9</accession>
<name>A0ABY8W3Q9_9ACTN</name>
<reference evidence="1 2" key="1">
    <citation type="submission" date="2023-06" db="EMBL/GenBank/DDBJ databases">
        <authorList>
            <person name="Yushchuk O."/>
            <person name="Binda E."/>
            <person name="Ruckert-Reed C."/>
            <person name="Fedorenko V."/>
            <person name="Kalinowski J."/>
            <person name="Marinelli F."/>
        </authorList>
    </citation>
    <scope>NUCLEOTIDE SEQUENCE [LARGE SCALE GENOMIC DNA]</scope>
    <source>
        <strain evidence="1 2">NRRL 3884</strain>
    </source>
</reference>
<protein>
    <recommendedName>
        <fullName evidence="3">Knr4/Smi1-like domain-containing protein</fullName>
    </recommendedName>
</protein>
<sequence length="195" mass="20510">MSRLAFDSEHEGQTGVDDAWIERWRAGMRSDIAVLLDTFASRFGFPPGDHGVSGPATAAELDGLARLHGGAVPGDLLSFHRVVAEVELPDVNNGYWIHRPPLPGADPGHPRRLSDGRAVVVFGSDGGGALFALAGGSGSPVLRLADGSFLGGAYEADCATEIAANLQNFLTFLHRELTGFVASSIGKRHGVRSPQ</sequence>
<evidence type="ECO:0000313" key="2">
    <source>
        <dbReference type="Proteomes" id="UP001240150"/>
    </source>
</evidence>
<organism evidence="1 2">
    <name type="scientific">Actinoplanes oblitus</name>
    <dbReference type="NCBI Taxonomy" id="3040509"/>
    <lineage>
        <taxon>Bacteria</taxon>
        <taxon>Bacillati</taxon>
        <taxon>Actinomycetota</taxon>
        <taxon>Actinomycetes</taxon>
        <taxon>Micromonosporales</taxon>
        <taxon>Micromonosporaceae</taxon>
        <taxon>Actinoplanes</taxon>
    </lineage>
</organism>
<evidence type="ECO:0008006" key="3">
    <source>
        <dbReference type="Google" id="ProtNLM"/>
    </source>
</evidence>